<reference evidence="1 2" key="1">
    <citation type="journal article" date="2005" name="Proc. Natl. Acad. Sci. U.S.A.">
        <title>Whole genome sequence of Staphylococcus saprophyticus reveals the pathogenesis of uncomplicated urinary tract infection.</title>
        <authorList>
            <person name="Kuroda M."/>
            <person name="Yamashita A."/>
            <person name="Hirakawa H."/>
            <person name="Kumano M."/>
            <person name="Morikawa K."/>
            <person name="Higashide M."/>
            <person name="Maruyama A."/>
            <person name="Inose Y."/>
            <person name="Matoba K."/>
            <person name="Toh H."/>
            <person name="Kuhara S."/>
            <person name="Hattori M."/>
            <person name="Ohta T."/>
        </authorList>
    </citation>
    <scope>NUCLEOTIDE SEQUENCE [LARGE SCALE GENOMIC DNA]</scope>
    <source>
        <strain evidence="2">ATCC 15305 / DSM 20229 / NCIMB 8711 / NCTC 7292 / S-41</strain>
    </source>
</reference>
<dbReference type="EMBL" id="AP008934">
    <property type="protein sequence ID" value="BAE19449.1"/>
    <property type="molecule type" value="Genomic_DNA"/>
</dbReference>
<dbReference type="Proteomes" id="UP000006371">
    <property type="component" value="Chromosome"/>
</dbReference>
<name>Q49UW4_STAS1</name>
<protein>
    <submittedName>
        <fullName evidence="1">Uncharacterized protein</fullName>
    </submittedName>
</protein>
<dbReference type="KEGG" id="ssp:SSP2304"/>
<dbReference type="HOGENOM" id="CLU_127136_0_0_9"/>
<evidence type="ECO:0000313" key="1">
    <source>
        <dbReference type="EMBL" id="BAE19449.1"/>
    </source>
</evidence>
<keyword evidence="2" id="KW-1185">Reference proteome</keyword>
<dbReference type="AlphaFoldDB" id="Q49UW4"/>
<dbReference type="eggNOG" id="ENOG5032Z9V">
    <property type="taxonomic scope" value="Bacteria"/>
</dbReference>
<sequence length="122" mass="14082">MKNVGIESDSEQDYLKLYNLGGGAAKNIKIEIYIGEQDVLQKKYVNIQPSNEGYLLPINRDVFSEIEKTIKNNGYESDLNVKISYQHNVSRKTQVLYLNGIIDSFNVYNDESIYELQFFSKN</sequence>
<accession>Q49UW4</accession>
<organism evidence="1 2">
    <name type="scientific">Staphylococcus saprophyticus subsp. saprophyticus (strain ATCC 15305 / DSM 20229 / NCIMB 8711 / NCTC 7292 / S-41)</name>
    <dbReference type="NCBI Taxonomy" id="342451"/>
    <lineage>
        <taxon>Bacteria</taxon>
        <taxon>Bacillati</taxon>
        <taxon>Bacillota</taxon>
        <taxon>Bacilli</taxon>
        <taxon>Bacillales</taxon>
        <taxon>Staphylococcaceae</taxon>
        <taxon>Staphylococcus</taxon>
    </lineage>
</organism>
<proteinExistence type="predicted"/>
<evidence type="ECO:0000313" key="2">
    <source>
        <dbReference type="Proteomes" id="UP000006371"/>
    </source>
</evidence>
<gene>
    <name evidence="1" type="ordered locus">SSP2304</name>
</gene>